<evidence type="ECO:0000313" key="4">
    <source>
        <dbReference type="Proteomes" id="UP000184386"/>
    </source>
</evidence>
<dbReference type="OrthoDB" id="9762883at2"/>
<keyword evidence="1" id="KW-0812">Transmembrane</keyword>
<feature type="transmembrane region" description="Helical" evidence="1">
    <location>
        <begin position="314"/>
        <end position="334"/>
    </location>
</feature>
<feature type="domain" description="Peptidase M56" evidence="2">
    <location>
        <begin position="9"/>
        <end position="300"/>
    </location>
</feature>
<accession>A0A1M6W584</accession>
<evidence type="ECO:0000313" key="3">
    <source>
        <dbReference type="EMBL" id="SHK88798.1"/>
    </source>
</evidence>
<reference evidence="3 4" key="1">
    <citation type="submission" date="2016-11" db="EMBL/GenBank/DDBJ databases">
        <authorList>
            <person name="Jaros S."/>
            <person name="Januszkiewicz K."/>
            <person name="Wedrychowicz H."/>
        </authorList>
    </citation>
    <scope>NUCLEOTIDE SEQUENCE [LARGE SCALE GENOMIC DNA]</scope>
    <source>
        <strain evidence="3 4">DSM 15929</strain>
    </source>
</reference>
<dbReference type="PANTHER" id="PTHR34978">
    <property type="entry name" value="POSSIBLE SENSOR-TRANSDUCER PROTEIN BLAR"/>
    <property type="match status" value="1"/>
</dbReference>
<gene>
    <name evidence="3" type="ORF">SAMN02745136_03585</name>
</gene>
<dbReference type="RefSeq" id="WP_073278216.1">
    <property type="nucleotide sequence ID" value="NZ_FRAC01000019.1"/>
</dbReference>
<feature type="transmembrane region" description="Helical" evidence="1">
    <location>
        <begin position="104"/>
        <end position="129"/>
    </location>
</feature>
<dbReference type="STRING" id="1121322.SAMN02745136_03585"/>
<feature type="transmembrane region" description="Helical" evidence="1">
    <location>
        <begin position="6"/>
        <end position="23"/>
    </location>
</feature>
<dbReference type="CDD" id="cd07341">
    <property type="entry name" value="M56_BlaR1_MecR1_like"/>
    <property type="match status" value="1"/>
</dbReference>
<dbReference type="AlphaFoldDB" id="A0A1M6W584"/>
<name>A0A1M6W584_9FIRM</name>
<feature type="transmembrane region" description="Helical" evidence="1">
    <location>
        <begin position="43"/>
        <end position="66"/>
    </location>
</feature>
<keyword evidence="4" id="KW-1185">Reference proteome</keyword>
<dbReference type="PANTHER" id="PTHR34978:SF3">
    <property type="entry name" value="SLR0241 PROTEIN"/>
    <property type="match status" value="1"/>
</dbReference>
<keyword evidence="1" id="KW-0472">Membrane</keyword>
<protein>
    <submittedName>
        <fullName evidence="3">Signal transducer regulating beta-lactamase production, contains metallopeptidase domain</fullName>
    </submittedName>
</protein>
<evidence type="ECO:0000259" key="2">
    <source>
        <dbReference type="Pfam" id="PF05569"/>
    </source>
</evidence>
<dbReference type="InterPro" id="IPR052173">
    <property type="entry name" value="Beta-lactam_resp_regulator"/>
</dbReference>
<dbReference type="Pfam" id="PF05569">
    <property type="entry name" value="Peptidase_M56"/>
    <property type="match status" value="1"/>
</dbReference>
<sequence>MLLSLYIQLLVLSLVTSGLYLILKGISRLTMKYFHAVWHYRTYLFIFSFFIVPYHYILNLWGFGWIREIKKKVETVPGIPFTSFKKAGTLPLIEYLPEQQKIKWWIIIVNAIPFFLLAGTVFFLLMIIVRNWKLHYQLIIGCRAAADMKYTKILHDCKEELGIRQNLPVYISEAKTSPFLYGICRPRIVLPDIEFSDKELHFTFMHELTHWKRRDTLIKGILLLINAIHWYNPLAYMLRKDIDRYCELSCDEKVVASLDKQERIDYCELILSVLCSVASEGVLSAFSSKGKYLERRINMIIDGKKLNKGYSRRIAAVTITLSLAFLGMVTAYAANYKQPIKAGEQFRIKASALREPDALQPPYSEESFMTELLEYDKGLHIYRYDGKWVRTIDDRYVWSSKPAGGVKVLASGEPDIWGKPVDIKVVRNEKTNKIEGLIEMTDSQRLEAESSISK</sequence>
<evidence type="ECO:0000256" key="1">
    <source>
        <dbReference type="SAM" id="Phobius"/>
    </source>
</evidence>
<organism evidence="3 4">
    <name type="scientific">Anaerocolumna jejuensis DSM 15929</name>
    <dbReference type="NCBI Taxonomy" id="1121322"/>
    <lineage>
        <taxon>Bacteria</taxon>
        <taxon>Bacillati</taxon>
        <taxon>Bacillota</taxon>
        <taxon>Clostridia</taxon>
        <taxon>Lachnospirales</taxon>
        <taxon>Lachnospiraceae</taxon>
        <taxon>Anaerocolumna</taxon>
    </lineage>
</organism>
<dbReference type="EMBL" id="FRAC01000019">
    <property type="protein sequence ID" value="SHK88798.1"/>
    <property type="molecule type" value="Genomic_DNA"/>
</dbReference>
<dbReference type="InterPro" id="IPR008756">
    <property type="entry name" value="Peptidase_M56"/>
</dbReference>
<keyword evidence="1" id="KW-1133">Transmembrane helix</keyword>
<proteinExistence type="predicted"/>
<dbReference type="Proteomes" id="UP000184386">
    <property type="component" value="Unassembled WGS sequence"/>
</dbReference>